<keyword evidence="2" id="KW-0812">Transmembrane</keyword>
<dbReference type="InterPro" id="IPR035940">
    <property type="entry name" value="CAP_sf"/>
</dbReference>
<dbReference type="Proteomes" id="UP001146067">
    <property type="component" value="Unassembled WGS sequence"/>
</dbReference>
<comment type="caution">
    <text evidence="4">The sequence shown here is derived from an EMBL/GenBank/DDBJ whole genome shotgun (WGS) entry which is preliminary data.</text>
</comment>
<dbReference type="AlphaFoldDB" id="A0A9X3PCB6"/>
<feature type="compositionally biased region" description="Low complexity" evidence="1">
    <location>
        <begin position="90"/>
        <end position="103"/>
    </location>
</feature>
<dbReference type="PANTHER" id="PTHR31157:SF1">
    <property type="entry name" value="SCP DOMAIN-CONTAINING PROTEIN"/>
    <property type="match status" value="1"/>
</dbReference>
<dbReference type="Pfam" id="PF00188">
    <property type="entry name" value="CAP"/>
    <property type="match status" value="1"/>
</dbReference>
<keyword evidence="5" id="KW-1185">Reference proteome</keyword>
<reference evidence="4" key="1">
    <citation type="submission" date="2022-12" db="EMBL/GenBank/DDBJ databases">
        <title>Gycomyces niveus sp.nov.,a novel actinomycete isolated from soil in Shouguan.</title>
        <authorList>
            <person name="Yang X."/>
        </authorList>
    </citation>
    <scope>NUCLEOTIDE SEQUENCE</scope>
    <source>
        <strain evidence="4">NEAU-A15</strain>
    </source>
</reference>
<protein>
    <submittedName>
        <fullName evidence="4">CAP domain-containing protein</fullName>
    </submittedName>
</protein>
<name>A0A9X3PCB6_9ACTN</name>
<proteinExistence type="predicted"/>
<dbReference type="EMBL" id="JAPZVP010000010">
    <property type="protein sequence ID" value="MDA1360863.1"/>
    <property type="molecule type" value="Genomic_DNA"/>
</dbReference>
<organism evidence="4 5">
    <name type="scientific">Glycomyces luteolus</name>
    <dbReference type="NCBI Taxonomy" id="2670330"/>
    <lineage>
        <taxon>Bacteria</taxon>
        <taxon>Bacillati</taxon>
        <taxon>Actinomycetota</taxon>
        <taxon>Actinomycetes</taxon>
        <taxon>Glycomycetales</taxon>
        <taxon>Glycomycetaceae</taxon>
        <taxon>Glycomyces</taxon>
    </lineage>
</organism>
<accession>A0A9X3PCB6</accession>
<keyword evidence="2" id="KW-1133">Transmembrane helix</keyword>
<feature type="transmembrane region" description="Helical" evidence="2">
    <location>
        <begin position="20"/>
        <end position="39"/>
    </location>
</feature>
<evidence type="ECO:0000313" key="4">
    <source>
        <dbReference type="EMBL" id="MDA1360863.1"/>
    </source>
</evidence>
<feature type="domain" description="SCP" evidence="3">
    <location>
        <begin position="132"/>
        <end position="245"/>
    </location>
</feature>
<dbReference type="InterPro" id="IPR014044">
    <property type="entry name" value="CAP_dom"/>
</dbReference>
<dbReference type="SUPFAM" id="SSF55797">
    <property type="entry name" value="PR-1-like"/>
    <property type="match status" value="1"/>
</dbReference>
<evidence type="ECO:0000313" key="5">
    <source>
        <dbReference type="Proteomes" id="UP001146067"/>
    </source>
</evidence>
<dbReference type="RefSeq" id="WP_270110816.1">
    <property type="nucleotide sequence ID" value="NZ_JAPZVP010000010.1"/>
</dbReference>
<gene>
    <name evidence="4" type="ORF">O1R50_14630</name>
</gene>
<feature type="region of interest" description="Disordered" evidence="1">
    <location>
        <begin position="58"/>
        <end position="124"/>
    </location>
</feature>
<evidence type="ECO:0000256" key="2">
    <source>
        <dbReference type="SAM" id="Phobius"/>
    </source>
</evidence>
<evidence type="ECO:0000259" key="3">
    <source>
        <dbReference type="Pfam" id="PF00188"/>
    </source>
</evidence>
<dbReference type="PANTHER" id="PTHR31157">
    <property type="entry name" value="SCP DOMAIN-CONTAINING PROTEIN"/>
    <property type="match status" value="1"/>
</dbReference>
<sequence>MRRLQGGRHRDRAEHRRRMLMLIPAIFGLTAGATSLWALGSPLDGLAASDDAPTTAVVGTTHAEDPSTPETPVQEAPGEAGMRTQEAEEVPTTETPEATTEAPTEADDGGSGGGEDEAESSPHADLEAAVADLVSDERAEAGCGDLERDSRLDAAARLHAEDMAVNDYFDHTSQDGRGPTERAAEQGYEGGVGENIAAGYPDAAAVMEGWMNSEGHRANILNCDYSVLGVGVADRDGTLYWVQNFG</sequence>
<feature type="compositionally biased region" description="Acidic residues" evidence="1">
    <location>
        <begin position="104"/>
        <end position="119"/>
    </location>
</feature>
<evidence type="ECO:0000256" key="1">
    <source>
        <dbReference type="SAM" id="MobiDB-lite"/>
    </source>
</evidence>
<dbReference type="CDD" id="cd05379">
    <property type="entry name" value="CAP_bacterial"/>
    <property type="match status" value="1"/>
</dbReference>
<keyword evidence="2" id="KW-0472">Membrane</keyword>
<dbReference type="Gene3D" id="3.40.33.10">
    <property type="entry name" value="CAP"/>
    <property type="match status" value="1"/>
</dbReference>